<comment type="caution">
    <text evidence="1">The sequence shown here is derived from an EMBL/GenBank/DDBJ whole genome shotgun (WGS) entry which is preliminary data.</text>
</comment>
<dbReference type="Gene3D" id="1.10.490.110">
    <property type="entry name" value="Uncharacterized conserved protein DUF2267"/>
    <property type="match status" value="1"/>
</dbReference>
<organism evidence="1 2">
    <name type="scientific">Ferrovibrio xuzhouensis</name>
    <dbReference type="NCBI Taxonomy" id="1576914"/>
    <lineage>
        <taxon>Bacteria</taxon>
        <taxon>Pseudomonadati</taxon>
        <taxon>Pseudomonadota</taxon>
        <taxon>Alphaproteobacteria</taxon>
        <taxon>Rhodospirillales</taxon>
        <taxon>Rhodospirillaceae</taxon>
        <taxon>Ferrovibrio</taxon>
    </lineage>
</organism>
<dbReference type="InterPro" id="IPR038282">
    <property type="entry name" value="DUF2267_sf"/>
</dbReference>
<dbReference type="EMBL" id="JBHRYJ010000001">
    <property type="protein sequence ID" value="MFC3674460.1"/>
    <property type="molecule type" value="Genomic_DNA"/>
</dbReference>
<keyword evidence="2" id="KW-1185">Reference proteome</keyword>
<sequence>MTMTGLAGIDTTVHETNIWLKGLMDRLQVGDRRLAYAALRSSLHALRDRMTPEACAHLSAQLPLLVRGLFYEGWQPGHQHPKEHHKAQFLDHIARELGPDAPFSAEEAAVAVFDLLREHIDSGEIRKLVGLMPREMRDLWQAVVSED</sequence>
<protein>
    <submittedName>
        <fullName evidence="1">DUF2267 domain-containing protein</fullName>
    </submittedName>
</protein>
<accession>A0ABV7VAM0</accession>
<reference evidence="2" key="1">
    <citation type="journal article" date="2019" name="Int. J. Syst. Evol. Microbiol.">
        <title>The Global Catalogue of Microorganisms (GCM) 10K type strain sequencing project: providing services to taxonomists for standard genome sequencing and annotation.</title>
        <authorList>
            <consortium name="The Broad Institute Genomics Platform"/>
            <consortium name="The Broad Institute Genome Sequencing Center for Infectious Disease"/>
            <person name="Wu L."/>
            <person name="Ma J."/>
        </authorList>
    </citation>
    <scope>NUCLEOTIDE SEQUENCE [LARGE SCALE GENOMIC DNA]</scope>
    <source>
        <strain evidence="2">KCTC 42182</strain>
    </source>
</reference>
<evidence type="ECO:0000313" key="2">
    <source>
        <dbReference type="Proteomes" id="UP001595711"/>
    </source>
</evidence>
<gene>
    <name evidence="1" type="ORF">ACFOOQ_02830</name>
</gene>
<name>A0ABV7VAM0_9PROT</name>
<dbReference type="RefSeq" id="WP_379721475.1">
    <property type="nucleotide sequence ID" value="NZ_JBHRYJ010000001.1"/>
</dbReference>
<dbReference type="InterPro" id="IPR018727">
    <property type="entry name" value="DUF2267"/>
</dbReference>
<dbReference type="Proteomes" id="UP001595711">
    <property type="component" value="Unassembled WGS sequence"/>
</dbReference>
<dbReference type="Pfam" id="PF10025">
    <property type="entry name" value="DUF2267"/>
    <property type="match status" value="1"/>
</dbReference>
<evidence type="ECO:0000313" key="1">
    <source>
        <dbReference type="EMBL" id="MFC3674460.1"/>
    </source>
</evidence>
<proteinExistence type="predicted"/>